<dbReference type="InterPro" id="IPR008948">
    <property type="entry name" value="L-Aspartase-like"/>
</dbReference>
<dbReference type="Pfam" id="PF00206">
    <property type="entry name" value="Lyase_1"/>
    <property type="match status" value="1"/>
</dbReference>
<dbReference type="PROSITE" id="PS00163">
    <property type="entry name" value="FUMARATE_LYASES"/>
    <property type="match status" value="1"/>
</dbReference>
<dbReference type="PANTHER" id="PTHR43172:SF1">
    <property type="entry name" value="ADENYLOSUCCINATE LYASE"/>
    <property type="match status" value="1"/>
</dbReference>
<name>A0A6J6F0S8_9ZZZZ</name>
<evidence type="ECO:0000313" key="3">
    <source>
        <dbReference type="EMBL" id="CAB4582392.1"/>
    </source>
</evidence>
<dbReference type="InterPro" id="IPR000362">
    <property type="entry name" value="Fumarate_lyase_fam"/>
</dbReference>
<sequence length="356" mass="38406">MNLIHDRIIALLNQLAVKANEHRDLAMVGRSHNVAAQLTTLGKRFVSYADELLIGFSAINELIARYPARGIKGPVGTNQDMANLFDQDLAKVKEFEAELMQSLGFATSLTSVGQVYPRSLDYEVGSLLYQISSPISSLALTIRLMAGQELVTEGFLPGQVGSSAMPHKMNARSCERINGLHQVLNGYVQMLAGISGNQWNEGDVSCSVVRRVALPGMFFALDGIIETALTVLNGFKVFEAQVKAELDRYLPFLLTTEIMLLLVKRGVGRETAHKQVQTHALAAAESLRTGSRNNLFELLIADSALGLDQATLTQLTESSAVQLAAAKAQVDEVVAKITGITKANPAAANYQPGAIL</sequence>
<dbReference type="SUPFAM" id="SSF48557">
    <property type="entry name" value="L-aspartase-like"/>
    <property type="match status" value="1"/>
</dbReference>
<dbReference type="Pfam" id="PF10397">
    <property type="entry name" value="ADSL_C"/>
    <property type="match status" value="1"/>
</dbReference>
<proteinExistence type="predicted"/>
<evidence type="ECO:0000259" key="2">
    <source>
        <dbReference type="SMART" id="SM00998"/>
    </source>
</evidence>
<evidence type="ECO:0000256" key="1">
    <source>
        <dbReference type="ARBA" id="ARBA00023239"/>
    </source>
</evidence>
<dbReference type="GO" id="GO:0005829">
    <property type="term" value="C:cytosol"/>
    <property type="evidence" value="ECO:0007669"/>
    <property type="project" value="TreeGrafter"/>
</dbReference>
<dbReference type="InterPro" id="IPR022761">
    <property type="entry name" value="Fumarate_lyase_N"/>
</dbReference>
<dbReference type="Gene3D" id="1.10.40.30">
    <property type="entry name" value="Fumarase/aspartase (C-terminal domain)"/>
    <property type="match status" value="1"/>
</dbReference>
<dbReference type="GO" id="GO:0004018">
    <property type="term" value="F:N6-(1,2-dicarboxyethyl)AMP AMP-lyase (fumarate-forming) activity"/>
    <property type="evidence" value="ECO:0007669"/>
    <property type="project" value="TreeGrafter"/>
</dbReference>
<accession>A0A6J6F0S8</accession>
<organism evidence="3">
    <name type="scientific">freshwater metagenome</name>
    <dbReference type="NCBI Taxonomy" id="449393"/>
    <lineage>
        <taxon>unclassified sequences</taxon>
        <taxon>metagenomes</taxon>
        <taxon>ecological metagenomes</taxon>
    </lineage>
</organism>
<dbReference type="InterPro" id="IPR019468">
    <property type="entry name" value="AdenyloSucc_lyase_C"/>
</dbReference>
<dbReference type="EMBL" id="CAEZTT010000132">
    <property type="protein sequence ID" value="CAB4582392.1"/>
    <property type="molecule type" value="Genomic_DNA"/>
</dbReference>
<keyword evidence="1" id="KW-0456">Lyase</keyword>
<protein>
    <submittedName>
        <fullName evidence="3">Unannotated protein</fullName>
    </submittedName>
</protein>
<feature type="domain" description="Adenylosuccinate lyase C-terminal" evidence="2">
    <location>
        <begin position="250"/>
        <end position="334"/>
    </location>
</feature>
<dbReference type="GO" id="GO:0044208">
    <property type="term" value="P:'de novo' AMP biosynthetic process"/>
    <property type="evidence" value="ECO:0007669"/>
    <property type="project" value="TreeGrafter"/>
</dbReference>
<gene>
    <name evidence="3" type="ORF">UFOPK1726_01017</name>
</gene>
<reference evidence="3" key="1">
    <citation type="submission" date="2020-05" db="EMBL/GenBank/DDBJ databases">
        <authorList>
            <person name="Chiriac C."/>
            <person name="Salcher M."/>
            <person name="Ghai R."/>
            <person name="Kavagutti S V."/>
        </authorList>
    </citation>
    <scope>NUCLEOTIDE SEQUENCE</scope>
</reference>
<dbReference type="Gene3D" id="1.20.200.10">
    <property type="entry name" value="Fumarase/aspartase (Central domain)"/>
    <property type="match status" value="1"/>
</dbReference>
<dbReference type="InterPro" id="IPR020557">
    <property type="entry name" value="Fumarate_lyase_CS"/>
</dbReference>
<dbReference type="GO" id="GO:0070626">
    <property type="term" value="F:(S)-2-(5-amino-1-(5-phospho-D-ribosyl)imidazole-4-carboxamido) succinate lyase (fumarate-forming) activity"/>
    <property type="evidence" value="ECO:0007669"/>
    <property type="project" value="TreeGrafter"/>
</dbReference>
<dbReference type="PRINTS" id="PR00149">
    <property type="entry name" value="FUMRATELYASE"/>
</dbReference>
<dbReference type="AlphaFoldDB" id="A0A6J6F0S8"/>
<dbReference type="SMART" id="SM00998">
    <property type="entry name" value="ADSL_C"/>
    <property type="match status" value="1"/>
</dbReference>
<dbReference type="PANTHER" id="PTHR43172">
    <property type="entry name" value="ADENYLOSUCCINATE LYASE"/>
    <property type="match status" value="1"/>
</dbReference>